<dbReference type="NCBIfam" id="TIGR01444">
    <property type="entry name" value="fkbM_fam"/>
    <property type="match status" value="1"/>
</dbReference>
<dbReference type="EMBL" id="MN739082">
    <property type="protein sequence ID" value="QHS87499.1"/>
    <property type="molecule type" value="Genomic_DNA"/>
</dbReference>
<reference evidence="2" key="1">
    <citation type="journal article" date="2020" name="Nature">
        <title>Giant virus diversity and host interactions through global metagenomics.</title>
        <authorList>
            <person name="Schulz F."/>
            <person name="Roux S."/>
            <person name="Paez-Espino D."/>
            <person name="Jungbluth S."/>
            <person name="Walsh D.A."/>
            <person name="Denef V.J."/>
            <person name="McMahon K.D."/>
            <person name="Konstantinidis K.T."/>
            <person name="Eloe-Fadrosh E.A."/>
            <person name="Kyrpides N.C."/>
            <person name="Woyke T."/>
        </authorList>
    </citation>
    <scope>NUCLEOTIDE SEQUENCE</scope>
    <source>
        <strain evidence="2">GVMAG-M-3300010157-4</strain>
    </source>
</reference>
<sequence>MKYFLDFGTHKFEGLEEFIPKLQIDKQFNVLCFEPNKEIYDVSRKIAEKYTNQFNSFKHYNLAIMNYTGEITFNNHKGAWNNTNKDKYIEGYTTGSNCIDINPQVDYGNGVVFDIESTKCNCVNIEEIMVSIVKHDPAAEIFIKCDIEGSEFVVLPKLLESHYVKHVKVIFIEWHERFWFRTNEYQTKINMRRQIINQFNELGIPNYVHT</sequence>
<dbReference type="Gene3D" id="3.40.50.150">
    <property type="entry name" value="Vaccinia Virus protein VP39"/>
    <property type="match status" value="1"/>
</dbReference>
<name>A0A6C0B7H0_9ZZZZ</name>
<dbReference type="InterPro" id="IPR006342">
    <property type="entry name" value="FkbM_mtfrase"/>
</dbReference>
<proteinExistence type="predicted"/>
<dbReference type="InterPro" id="IPR029063">
    <property type="entry name" value="SAM-dependent_MTases_sf"/>
</dbReference>
<organism evidence="2">
    <name type="scientific">viral metagenome</name>
    <dbReference type="NCBI Taxonomy" id="1070528"/>
    <lineage>
        <taxon>unclassified sequences</taxon>
        <taxon>metagenomes</taxon>
        <taxon>organismal metagenomes</taxon>
    </lineage>
</organism>
<accession>A0A6C0B7H0</accession>
<feature type="domain" description="Methyltransferase FkbM" evidence="1">
    <location>
        <begin position="8"/>
        <end position="182"/>
    </location>
</feature>
<dbReference type="AlphaFoldDB" id="A0A6C0B7H0"/>
<evidence type="ECO:0000313" key="2">
    <source>
        <dbReference type="EMBL" id="QHS87499.1"/>
    </source>
</evidence>
<evidence type="ECO:0000259" key="1">
    <source>
        <dbReference type="Pfam" id="PF05050"/>
    </source>
</evidence>
<protein>
    <recommendedName>
        <fullName evidence="1">Methyltransferase FkbM domain-containing protein</fullName>
    </recommendedName>
</protein>
<dbReference type="Pfam" id="PF05050">
    <property type="entry name" value="Methyltransf_21"/>
    <property type="match status" value="1"/>
</dbReference>
<dbReference type="SUPFAM" id="SSF53335">
    <property type="entry name" value="S-adenosyl-L-methionine-dependent methyltransferases"/>
    <property type="match status" value="1"/>
</dbReference>